<evidence type="ECO:0000313" key="4">
    <source>
        <dbReference type="Proteomes" id="UP000054988"/>
    </source>
</evidence>
<dbReference type="InterPro" id="IPR015889">
    <property type="entry name" value="Intradiol_dOase_core"/>
</dbReference>
<dbReference type="PANTHER" id="PTHR34315:SF1">
    <property type="entry name" value="INTRADIOL RING-CLEAVAGE DIOXYGENASES DOMAIN-CONTAINING PROTEIN-RELATED"/>
    <property type="match status" value="1"/>
</dbReference>
<dbReference type="SUPFAM" id="SSF49482">
    <property type="entry name" value="Aromatic compound dioxygenase"/>
    <property type="match status" value="1"/>
</dbReference>
<feature type="region of interest" description="Disordered" evidence="1">
    <location>
        <begin position="64"/>
        <end position="86"/>
    </location>
</feature>
<name>A0A0W0F7Q7_MONRR</name>
<feature type="region of interest" description="Disordered" evidence="1">
    <location>
        <begin position="188"/>
        <end position="228"/>
    </location>
</feature>
<feature type="compositionally biased region" description="Low complexity" evidence="1">
    <location>
        <begin position="189"/>
        <end position="216"/>
    </location>
</feature>
<sequence length="381" mass="40373">MKFASLLSTVALAAVIASAHPGPHVHMSREELNKRQLAARERHLKARNCAADIASFNARRKLKRSTLAKRQTGKGRTKSQKGNQLNAMSSVTASSTSSAAAPHYTSLQNTTCIMAPEVTEGPYYINNELRPCFFLTSVSSLSGVPLVLDIGVMDVTTCTPLDNVFVEIWAANATGVYSGYGGAGGMSGGPPADAGNSTEPSSMSMSAPPTSMSVPSGGMGDGPGGGSASLARNETFLRGGWPTNSEGIVELKTIYPGFYSGRTAHIHTMIHMNWTESANGTLVSHAGSLLHIGQMFFEESWNEQVYALSPYTDNTENSRTYNDEDNILEQENADGNSAYLALELLGDSIEDGILGYITIGVNSSASYSITNTNYLNSTGSA</sequence>
<organism evidence="3 4">
    <name type="scientific">Moniliophthora roreri</name>
    <name type="common">Frosty pod rot fungus</name>
    <name type="synonym">Monilia roreri</name>
    <dbReference type="NCBI Taxonomy" id="221103"/>
    <lineage>
        <taxon>Eukaryota</taxon>
        <taxon>Fungi</taxon>
        <taxon>Dikarya</taxon>
        <taxon>Basidiomycota</taxon>
        <taxon>Agaricomycotina</taxon>
        <taxon>Agaricomycetes</taxon>
        <taxon>Agaricomycetidae</taxon>
        <taxon>Agaricales</taxon>
        <taxon>Marasmiineae</taxon>
        <taxon>Marasmiaceae</taxon>
        <taxon>Moniliophthora</taxon>
    </lineage>
</organism>
<evidence type="ECO:0000313" key="3">
    <source>
        <dbReference type="EMBL" id="KTB32300.1"/>
    </source>
</evidence>
<protein>
    <recommendedName>
        <fullName evidence="5">Aromatic compound dioxygenase</fullName>
    </recommendedName>
</protein>
<keyword evidence="2" id="KW-0732">Signal</keyword>
<evidence type="ECO:0008006" key="5">
    <source>
        <dbReference type="Google" id="ProtNLM"/>
    </source>
</evidence>
<dbReference type="Gene3D" id="2.60.130.10">
    <property type="entry name" value="Aromatic compound dioxygenase"/>
    <property type="match status" value="1"/>
</dbReference>
<dbReference type="eggNOG" id="ENOG502QWMN">
    <property type="taxonomic scope" value="Eukaryota"/>
</dbReference>
<evidence type="ECO:0000256" key="1">
    <source>
        <dbReference type="SAM" id="MobiDB-lite"/>
    </source>
</evidence>
<dbReference type="EMBL" id="LATX01002242">
    <property type="protein sequence ID" value="KTB32300.1"/>
    <property type="molecule type" value="Genomic_DNA"/>
</dbReference>
<accession>A0A0W0F7Q7</accession>
<feature type="compositionally biased region" description="Basic residues" evidence="1">
    <location>
        <begin position="64"/>
        <end position="79"/>
    </location>
</feature>
<dbReference type="PANTHER" id="PTHR34315">
    <property type="match status" value="1"/>
</dbReference>
<proteinExistence type="predicted"/>
<feature type="compositionally biased region" description="Gly residues" evidence="1">
    <location>
        <begin position="217"/>
        <end position="227"/>
    </location>
</feature>
<evidence type="ECO:0000256" key="2">
    <source>
        <dbReference type="SAM" id="SignalP"/>
    </source>
</evidence>
<comment type="caution">
    <text evidence="3">The sequence shown here is derived from an EMBL/GenBank/DDBJ whole genome shotgun (WGS) entry which is preliminary data.</text>
</comment>
<gene>
    <name evidence="3" type="ORF">WG66_15150</name>
</gene>
<feature type="signal peptide" evidence="2">
    <location>
        <begin position="1"/>
        <end position="19"/>
    </location>
</feature>
<feature type="chain" id="PRO_5006901532" description="Aromatic compound dioxygenase" evidence="2">
    <location>
        <begin position="20"/>
        <end position="381"/>
    </location>
</feature>
<dbReference type="GO" id="GO:0005506">
    <property type="term" value="F:iron ion binding"/>
    <property type="evidence" value="ECO:0007669"/>
    <property type="project" value="InterPro"/>
</dbReference>
<dbReference type="GO" id="GO:0016702">
    <property type="term" value="F:oxidoreductase activity, acting on single donors with incorporation of molecular oxygen, incorporation of two atoms of oxygen"/>
    <property type="evidence" value="ECO:0007669"/>
    <property type="project" value="InterPro"/>
</dbReference>
<reference evidence="3 4" key="1">
    <citation type="submission" date="2015-12" db="EMBL/GenBank/DDBJ databases">
        <title>Draft genome sequence of Moniliophthora roreri, the causal agent of frosty pod rot of cacao.</title>
        <authorList>
            <person name="Aime M.C."/>
            <person name="Diaz-Valderrama J.R."/>
            <person name="Kijpornyongpan T."/>
            <person name="Phillips-Mora W."/>
        </authorList>
    </citation>
    <scope>NUCLEOTIDE SEQUENCE [LARGE SCALE GENOMIC DNA]</scope>
    <source>
        <strain evidence="3 4">MCA 2952</strain>
    </source>
</reference>
<dbReference type="Proteomes" id="UP000054988">
    <property type="component" value="Unassembled WGS sequence"/>
</dbReference>
<dbReference type="AlphaFoldDB" id="A0A0W0F7Q7"/>